<feature type="transmembrane region" description="Helical" evidence="1">
    <location>
        <begin position="72"/>
        <end position="94"/>
    </location>
</feature>
<dbReference type="PANTHER" id="PTHR33121">
    <property type="entry name" value="CYCLIC DI-GMP PHOSPHODIESTERASE PDEF"/>
    <property type="match status" value="1"/>
</dbReference>
<dbReference type="GO" id="GO:0071111">
    <property type="term" value="F:cyclic-guanylate-specific phosphodiesterase activity"/>
    <property type="evidence" value="ECO:0007669"/>
    <property type="project" value="InterPro"/>
</dbReference>
<dbReference type="Pfam" id="PF17159">
    <property type="entry name" value="MASE3"/>
    <property type="match status" value="1"/>
</dbReference>
<dbReference type="SUPFAM" id="SSF55073">
    <property type="entry name" value="Nucleotide cyclase"/>
    <property type="match status" value="1"/>
</dbReference>
<protein>
    <recommendedName>
        <fullName evidence="6">Diguanylate cyclase</fullName>
    </recommendedName>
</protein>
<dbReference type="SMART" id="SM00267">
    <property type="entry name" value="GGDEF"/>
    <property type="match status" value="1"/>
</dbReference>
<organism evidence="4 5">
    <name type="scientific">Paenibacillus xylanivorans</name>
    <dbReference type="NCBI Taxonomy" id="1705561"/>
    <lineage>
        <taxon>Bacteria</taxon>
        <taxon>Bacillati</taxon>
        <taxon>Bacillota</taxon>
        <taxon>Bacilli</taxon>
        <taxon>Bacillales</taxon>
        <taxon>Paenibacillaceae</taxon>
        <taxon>Paenibacillus</taxon>
    </lineage>
</organism>
<evidence type="ECO:0000313" key="5">
    <source>
        <dbReference type="Proteomes" id="UP000037688"/>
    </source>
</evidence>
<gene>
    <name evidence="4" type="ORF">AMS66_08810</name>
</gene>
<keyword evidence="1" id="KW-0472">Membrane</keyword>
<feature type="transmembrane region" description="Helical" evidence="1">
    <location>
        <begin position="40"/>
        <end position="60"/>
    </location>
</feature>
<dbReference type="InterPro" id="IPR033425">
    <property type="entry name" value="MASE3"/>
</dbReference>
<dbReference type="NCBIfam" id="TIGR00254">
    <property type="entry name" value="GGDEF"/>
    <property type="match status" value="1"/>
</dbReference>
<dbReference type="SMART" id="SM00052">
    <property type="entry name" value="EAL"/>
    <property type="match status" value="1"/>
</dbReference>
<feature type="domain" description="GGDEF" evidence="3">
    <location>
        <begin position="309"/>
        <end position="442"/>
    </location>
</feature>
<evidence type="ECO:0000259" key="3">
    <source>
        <dbReference type="PROSITE" id="PS50887"/>
    </source>
</evidence>
<dbReference type="InterPro" id="IPR029787">
    <property type="entry name" value="Nucleotide_cyclase"/>
</dbReference>
<evidence type="ECO:0000256" key="1">
    <source>
        <dbReference type="SAM" id="Phobius"/>
    </source>
</evidence>
<dbReference type="SUPFAM" id="SSF141868">
    <property type="entry name" value="EAL domain-like"/>
    <property type="match status" value="1"/>
</dbReference>
<dbReference type="Proteomes" id="UP000037688">
    <property type="component" value="Unassembled WGS sequence"/>
</dbReference>
<dbReference type="Gene3D" id="3.20.20.450">
    <property type="entry name" value="EAL domain"/>
    <property type="match status" value="1"/>
</dbReference>
<dbReference type="PATRIC" id="fig|1705561.3.peg.1601"/>
<dbReference type="InterPro" id="IPR035919">
    <property type="entry name" value="EAL_sf"/>
</dbReference>
<dbReference type="AlphaFoldDB" id="A0A0N0C598"/>
<dbReference type="InterPro" id="IPR050706">
    <property type="entry name" value="Cyclic-di-GMP_PDE-like"/>
</dbReference>
<sequence>MKANQQDQRKIGWVAIGGLLCFLASQWFRSSASSDLIISVYPVLTLLGGFAAAAGCIGIYNQSWLFQTQRLTLRRVLMTTLFLLIGLFELVHIVSFAEEMPNGAMVESEFSLKMMSLGSLVCAAGLLFIYAVSEREIALPRKFLIFSGTLGIFVVLYTVAIQEWAVLPNLLEGDVLGGMFTRIHFLIGILFSVTAVVLFVQWKKGKDGDLPTILCAILCFFYGECYFVSATKINDLNLLLGLLSNCLGYFFIQKGLYSSVVDTPFLKQQVAEAKMNFIAHHDDVTGLPNRRRLSQRLKLMMDAAMVEEQLVGVLVLNINRFKTINDSLGQQAANRVLRQVGQRLKHSSLPGEEVFGLGRDEFVLTMTDFCTTDTALRRTRSILQLFEKPVTVDGNEYHLTLGIGMAIFPHDGDSPEEIIQNADTALHNAKEQGMELNRYAHAMQMKAQERLQLENDLRKALDRGQFYLVYQPQVNLKSGLIVGMEALVRWQHPLRGSVSPAEFIPLAEESGLIVPLGEWVLREACAQNKRWQEAGYRKLCVSVNLSMRQFRHSHLLDNISGILKETGLEPVWLELEITESMTFDKDRAFEQLRKIKEIGVHISIDDFGTGYSSLHYLKDLPIDRLKIDRSFVNEVMEDSNNAAIVSTITSMAHHLQLKVTAEGVENEDQLSFLRDQHCHEAQGYFFSKPIVAADFEKKFLRDVDKPTG</sequence>
<proteinExistence type="predicted"/>
<dbReference type="FunFam" id="3.20.20.450:FF:000001">
    <property type="entry name" value="Cyclic di-GMP phosphodiesterase yahA"/>
    <property type="match status" value="1"/>
</dbReference>
<evidence type="ECO:0008006" key="6">
    <source>
        <dbReference type="Google" id="ProtNLM"/>
    </source>
</evidence>
<evidence type="ECO:0000313" key="4">
    <source>
        <dbReference type="EMBL" id="KOY16951.1"/>
    </source>
</evidence>
<dbReference type="OrthoDB" id="9759607at2"/>
<dbReference type="EMBL" id="LITU01000050">
    <property type="protein sequence ID" value="KOY16951.1"/>
    <property type="molecule type" value="Genomic_DNA"/>
</dbReference>
<dbReference type="PROSITE" id="PS50887">
    <property type="entry name" value="GGDEF"/>
    <property type="match status" value="1"/>
</dbReference>
<comment type="caution">
    <text evidence="4">The sequence shown here is derived from an EMBL/GenBank/DDBJ whole genome shotgun (WGS) entry which is preliminary data.</text>
</comment>
<feature type="transmembrane region" description="Helical" evidence="1">
    <location>
        <begin position="212"/>
        <end position="230"/>
    </location>
</feature>
<feature type="domain" description="EAL" evidence="2">
    <location>
        <begin position="450"/>
        <end position="703"/>
    </location>
</feature>
<evidence type="ECO:0000259" key="2">
    <source>
        <dbReference type="PROSITE" id="PS50883"/>
    </source>
</evidence>
<dbReference type="Pfam" id="PF00990">
    <property type="entry name" value="GGDEF"/>
    <property type="match status" value="1"/>
</dbReference>
<dbReference type="CDD" id="cd01949">
    <property type="entry name" value="GGDEF"/>
    <property type="match status" value="1"/>
</dbReference>
<feature type="transmembrane region" description="Helical" evidence="1">
    <location>
        <begin position="114"/>
        <end position="132"/>
    </location>
</feature>
<dbReference type="PROSITE" id="PS50883">
    <property type="entry name" value="EAL"/>
    <property type="match status" value="1"/>
</dbReference>
<dbReference type="RefSeq" id="WP_053780436.1">
    <property type="nucleotide sequence ID" value="NZ_LITU01000050.1"/>
</dbReference>
<name>A0A0N0C598_9BACL</name>
<dbReference type="InterPro" id="IPR001633">
    <property type="entry name" value="EAL_dom"/>
</dbReference>
<accession>A0A0N0C598</accession>
<dbReference type="Pfam" id="PF00563">
    <property type="entry name" value="EAL"/>
    <property type="match status" value="1"/>
</dbReference>
<feature type="transmembrane region" description="Helical" evidence="1">
    <location>
        <begin position="12"/>
        <end position="28"/>
    </location>
</feature>
<keyword evidence="1" id="KW-0812">Transmembrane</keyword>
<dbReference type="InterPro" id="IPR000160">
    <property type="entry name" value="GGDEF_dom"/>
</dbReference>
<dbReference type="PANTHER" id="PTHR33121:SF70">
    <property type="entry name" value="SIGNALING PROTEIN YKOW"/>
    <property type="match status" value="1"/>
</dbReference>
<keyword evidence="5" id="KW-1185">Reference proteome</keyword>
<feature type="transmembrane region" description="Helical" evidence="1">
    <location>
        <begin position="179"/>
        <end position="200"/>
    </location>
</feature>
<feature type="transmembrane region" description="Helical" evidence="1">
    <location>
        <begin position="144"/>
        <end position="167"/>
    </location>
</feature>
<dbReference type="InterPro" id="IPR043128">
    <property type="entry name" value="Rev_trsase/Diguanyl_cyclase"/>
</dbReference>
<reference evidence="4 5" key="1">
    <citation type="submission" date="2015-08" db="EMBL/GenBank/DDBJ databases">
        <title>Draft genome sequence of cellulolytic and xylanolytic Paenibacillus sp. A59, isolated from a decaying forest soil from Patagonia, Argentina.</title>
        <authorList>
            <person name="Ghio S."/>
            <person name="Caceres A.M."/>
            <person name="Talia P."/>
            <person name="Grasso D."/>
            <person name="Campos E."/>
        </authorList>
    </citation>
    <scope>NUCLEOTIDE SEQUENCE [LARGE SCALE GENOMIC DNA]</scope>
    <source>
        <strain evidence="4 5">A59</strain>
    </source>
</reference>
<keyword evidence="1" id="KW-1133">Transmembrane helix</keyword>
<dbReference type="Gene3D" id="3.30.70.270">
    <property type="match status" value="1"/>
</dbReference>
<dbReference type="CDD" id="cd01948">
    <property type="entry name" value="EAL"/>
    <property type="match status" value="1"/>
</dbReference>